<evidence type="ECO:0000256" key="6">
    <source>
        <dbReference type="ARBA" id="ARBA00023136"/>
    </source>
</evidence>
<comment type="similarity">
    <text evidence="2">Belongs to the glutamate-gated ion channel (TC 1.A.10.1) family.</text>
</comment>
<evidence type="ECO:0000256" key="3">
    <source>
        <dbReference type="ARBA" id="ARBA00022475"/>
    </source>
</evidence>
<keyword evidence="4 9" id="KW-0812">Transmembrane</keyword>
<keyword evidence="5 9" id="KW-1133">Transmembrane helix</keyword>
<evidence type="ECO:0000256" key="5">
    <source>
        <dbReference type="ARBA" id="ARBA00022989"/>
    </source>
</evidence>
<dbReference type="PANTHER" id="PTHR42643">
    <property type="entry name" value="IONOTROPIC RECEPTOR 20A-RELATED"/>
    <property type="match status" value="1"/>
</dbReference>
<evidence type="ECO:0000313" key="12">
    <source>
        <dbReference type="Proteomes" id="UP001107558"/>
    </source>
</evidence>
<comment type="caution">
    <text evidence="11">The sequence shown here is derived from an EMBL/GenBank/DDBJ whole genome shotgun (WGS) entry which is preliminary data.</text>
</comment>
<evidence type="ECO:0000256" key="4">
    <source>
        <dbReference type="ARBA" id="ARBA00022692"/>
    </source>
</evidence>
<keyword evidence="8" id="KW-0325">Glycoprotein</keyword>
<comment type="subcellular location">
    <subcellularLocation>
        <location evidence="1">Cell membrane</location>
        <topology evidence="1">Multi-pass membrane protein</topology>
    </subcellularLocation>
</comment>
<organism evidence="11 12">
    <name type="scientific">Polypedilum vanderplanki</name>
    <name type="common">Sleeping chironomid midge</name>
    <dbReference type="NCBI Taxonomy" id="319348"/>
    <lineage>
        <taxon>Eukaryota</taxon>
        <taxon>Metazoa</taxon>
        <taxon>Ecdysozoa</taxon>
        <taxon>Arthropoda</taxon>
        <taxon>Hexapoda</taxon>
        <taxon>Insecta</taxon>
        <taxon>Pterygota</taxon>
        <taxon>Neoptera</taxon>
        <taxon>Endopterygota</taxon>
        <taxon>Diptera</taxon>
        <taxon>Nematocera</taxon>
        <taxon>Chironomoidea</taxon>
        <taxon>Chironomidae</taxon>
        <taxon>Chironominae</taxon>
        <taxon>Polypedilum</taxon>
        <taxon>Polypedilum</taxon>
    </lineage>
</organism>
<feature type="transmembrane region" description="Helical" evidence="9">
    <location>
        <begin position="208"/>
        <end position="227"/>
    </location>
</feature>
<dbReference type="InterPro" id="IPR001320">
    <property type="entry name" value="Iontro_rcpt_C"/>
</dbReference>
<dbReference type="Gene3D" id="1.10.287.70">
    <property type="match status" value="1"/>
</dbReference>
<dbReference type="InterPro" id="IPR052192">
    <property type="entry name" value="Insect_Ionotropic_Sensory_Rcpt"/>
</dbReference>
<accession>A0A9J6BJT0</accession>
<dbReference type="EMBL" id="JADBJN010000003">
    <property type="protein sequence ID" value="KAG5669978.1"/>
    <property type="molecule type" value="Genomic_DNA"/>
</dbReference>
<reference evidence="11" key="1">
    <citation type="submission" date="2021-03" db="EMBL/GenBank/DDBJ databases">
        <title>Chromosome level genome of the anhydrobiotic midge Polypedilum vanderplanki.</title>
        <authorList>
            <person name="Yoshida Y."/>
            <person name="Kikawada T."/>
            <person name="Gusev O."/>
        </authorList>
    </citation>
    <scope>NUCLEOTIDE SEQUENCE</scope>
    <source>
        <strain evidence="11">NIAS01</strain>
        <tissue evidence="11">Whole body or cell culture</tissue>
    </source>
</reference>
<dbReference type="Proteomes" id="UP001107558">
    <property type="component" value="Chromosome 3"/>
</dbReference>
<evidence type="ECO:0000256" key="1">
    <source>
        <dbReference type="ARBA" id="ARBA00004651"/>
    </source>
</evidence>
<evidence type="ECO:0000256" key="8">
    <source>
        <dbReference type="ARBA" id="ARBA00023180"/>
    </source>
</evidence>
<dbReference type="PANTHER" id="PTHR42643:SF24">
    <property type="entry name" value="IONOTROPIC RECEPTOR 60A"/>
    <property type="match status" value="1"/>
</dbReference>
<dbReference type="GO" id="GO:0005886">
    <property type="term" value="C:plasma membrane"/>
    <property type="evidence" value="ECO:0007669"/>
    <property type="project" value="UniProtKB-SubCell"/>
</dbReference>
<dbReference type="GO" id="GO:0015276">
    <property type="term" value="F:ligand-gated monoatomic ion channel activity"/>
    <property type="evidence" value="ECO:0007669"/>
    <property type="project" value="InterPro"/>
</dbReference>
<gene>
    <name evidence="11" type="ORF">PVAND_000267</name>
</gene>
<name>A0A9J6BJT0_POLVA</name>
<keyword evidence="12" id="KW-1185">Reference proteome</keyword>
<sequence>MEIPPFEDNIQLHSYILEHNESNIDLISLRLFSNEACNEQRLIKIDSFNLTSKKWNNDMENYDNFGNFYGCVLPFVPEYLYGLFYFKNFEDRPKSNLNLKSLIFDFYDEILKRLHDYEDIEYDGVLYELVERMGKIANFTPFYQSKNSIRQDIVRRNFYFEKAFLFKPMEYSITLHSKTLYYETLVSYLSQTELYSNYEKTFFPFDHITWVLLGLTFLITFLVIFIVNKLSRKIQDIIYGVKVNTPFYNVIGIIFGMSQNHLPGRSFPRFILMCFIIFCLVFRTCYQSKMFEFISIDMRVPPPQSIDDIIERGYSIYAMSRLEFNIFHPEYSDDKNVIIENNGAETILTILCANNPGLKGYFIMSNYYLEIIESHCNKKFKLFATNEHFFTLSMSNVIMFNLLSKAIDDFMPTGIIQYQVNRGIYLSNPHFQAEVEDTKRIFSLKDLEYGFVMYLGACAVCITCFIFEFLWNICKRWKRNLFGNFAFLISLRQRRNVFYN</sequence>
<dbReference type="AlphaFoldDB" id="A0A9J6BJT0"/>
<evidence type="ECO:0000313" key="11">
    <source>
        <dbReference type="EMBL" id="KAG5669978.1"/>
    </source>
</evidence>
<keyword evidence="7" id="KW-0675">Receptor</keyword>
<feature type="transmembrane region" description="Helical" evidence="9">
    <location>
        <begin position="451"/>
        <end position="471"/>
    </location>
</feature>
<evidence type="ECO:0000256" key="7">
    <source>
        <dbReference type="ARBA" id="ARBA00023170"/>
    </source>
</evidence>
<dbReference type="Pfam" id="PF00060">
    <property type="entry name" value="Lig_chan"/>
    <property type="match status" value="1"/>
</dbReference>
<evidence type="ECO:0000259" key="10">
    <source>
        <dbReference type="Pfam" id="PF00060"/>
    </source>
</evidence>
<protein>
    <recommendedName>
        <fullName evidence="10">Ionotropic glutamate receptor C-terminal domain-containing protein</fullName>
    </recommendedName>
</protein>
<proteinExistence type="inferred from homology"/>
<dbReference type="GO" id="GO:0050906">
    <property type="term" value="P:detection of stimulus involved in sensory perception"/>
    <property type="evidence" value="ECO:0007669"/>
    <property type="project" value="UniProtKB-ARBA"/>
</dbReference>
<keyword evidence="6 9" id="KW-0472">Membrane</keyword>
<evidence type="ECO:0000256" key="9">
    <source>
        <dbReference type="SAM" id="Phobius"/>
    </source>
</evidence>
<dbReference type="OrthoDB" id="6614738at2759"/>
<feature type="domain" description="Ionotropic glutamate receptor C-terminal" evidence="10">
    <location>
        <begin position="209"/>
        <end position="397"/>
    </location>
</feature>
<feature type="transmembrane region" description="Helical" evidence="9">
    <location>
        <begin position="389"/>
        <end position="407"/>
    </location>
</feature>
<evidence type="ECO:0000256" key="2">
    <source>
        <dbReference type="ARBA" id="ARBA00008685"/>
    </source>
</evidence>
<keyword evidence="3" id="KW-1003">Cell membrane</keyword>
<feature type="transmembrane region" description="Helical" evidence="9">
    <location>
        <begin position="239"/>
        <end position="258"/>
    </location>
</feature>
<feature type="transmembrane region" description="Helical" evidence="9">
    <location>
        <begin position="270"/>
        <end position="286"/>
    </location>
</feature>